<organism evidence="2 3">
    <name type="scientific">Succinatimonas hippei (strain DSM 22608 / JCM 16073 / KCTC 15190 / YIT 12066)</name>
    <dbReference type="NCBI Taxonomy" id="762983"/>
    <lineage>
        <taxon>Bacteria</taxon>
        <taxon>Pseudomonadati</taxon>
        <taxon>Pseudomonadota</taxon>
        <taxon>Gammaproteobacteria</taxon>
        <taxon>Aeromonadales</taxon>
        <taxon>Succinivibrionaceae</taxon>
        <taxon>Succinatimonas</taxon>
    </lineage>
</organism>
<feature type="transmembrane region" description="Helical" evidence="1">
    <location>
        <begin position="79"/>
        <end position="97"/>
    </location>
</feature>
<keyword evidence="1" id="KW-0472">Membrane</keyword>
<dbReference type="STRING" id="762983.HMPREF9444_00276"/>
<dbReference type="EMBL" id="AEVO01000010">
    <property type="protein sequence ID" value="EFY07901.1"/>
    <property type="molecule type" value="Genomic_DNA"/>
</dbReference>
<feature type="transmembrane region" description="Helical" evidence="1">
    <location>
        <begin position="321"/>
        <end position="341"/>
    </location>
</feature>
<feature type="transmembrane region" description="Helical" evidence="1">
    <location>
        <begin position="257"/>
        <end position="279"/>
    </location>
</feature>
<feature type="transmembrane region" description="Helical" evidence="1">
    <location>
        <begin position="103"/>
        <end position="121"/>
    </location>
</feature>
<proteinExistence type="predicted"/>
<evidence type="ECO:0000256" key="1">
    <source>
        <dbReference type="SAM" id="Phobius"/>
    </source>
</evidence>
<dbReference type="Pfam" id="PF19528">
    <property type="entry name" value="DUF6056"/>
    <property type="match status" value="1"/>
</dbReference>
<sequence>MLVEGTNDIVGSVSDIFISQYRHYFDWGGRTVAHLFAQFLLYIGKPYNAVFTALCYLALILGIYYHAYGLKPTLKNLRLFPLFFITAFLWICMRNFGEVVFNIVSSCNYLVTVVIILYFLLPYRLSFCKEKIDSGVLSVIGMFIFGIIAGWTNENNSAAACAGTFLICAYHYHEKKLALWELSGFIGLCLGFLILMLAPGNEARLDFMESGGFDYEAHLWVSLEIFFISFASQALLVIAFILIMIKIRSQCLYLASPYQYYASLWLILIGFISLAVMIASPNFPTRSAAPFTMFSIPGVLGLAVILYDRAETILPGAIRKVLMAAACLFIFATGTSTAVGYTQAYNDNLYRQEEIKAQLEAKKDKLVVSPLSIQSNKYIYLADVQHSEKYWTNLILKRYYNVKSIVRSCDFEKSSLPNEFLLFAKIGQTCSTEVKK</sequence>
<comment type="caution">
    <text evidence="2">The sequence shown here is derived from an EMBL/GenBank/DDBJ whole genome shotgun (WGS) entry which is preliminary data.</text>
</comment>
<dbReference type="AlphaFoldDB" id="E8LHW3"/>
<evidence type="ECO:0000313" key="3">
    <source>
        <dbReference type="Proteomes" id="UP000018458"/>
    </source>
</evidence>
<gene>
    <name evidence="2" type="ORF">HMPREF9444_00276</name>
</gene>
<accession>E8LHW3</accession>
<keyword evidence="1" id="KW-1133">Transmembrane helix</keyword>
<dbReference type="HOGENOM" id="CLU_031696_0_0_6"/>
<keyword evidence="3" id="KW-1185">Reference proteome</keyword>
<feature type="transmembrane region" description="Helical" evidence="1">
    <location>
        <begin position="291"/>
        <end position="309"/>
    </location>
</feature>
<name>E8LHW3_SUCHY</name>
<feature type="transmembrane region" description="Helical" evidence="1">
    <location>
        <begin position="133"/>
        <end position="151"/>
    </location>
</feature>
<dbReference type="Proteomes" id="UP000018458">
    <property type="component" value="Unassembled WGS sequence"/>
</dbReference>
<feature type="transmembrane region" description="Helical" evidence="1">
    <location>
        <begin position="157"/>
        <end position="172"/>
    </location>
</feature>
<keyword evidence="1" id="KW-0812">Transmembrane</keyword>
<evidence type="ECO:0008006" key="4">
    <source>
        <dbReference type="Google" id="ProtNLM"/>
    </source>
</evidence>
<feature type="transmembrane region" description="Helical" evidence="1">
    <location>
        <begin position="179"/>
        <end position="199"/>
    </location>
</feature>
<evidence type="ECO:0000313" key="2">
    <source>
        <dbReference type="EMBL" id="EFY07901.1"/>
    </source>
</evidence>
<feature type="transmembrane region" description="Helical" evidence="1">
    <location>
        <begin position="219"/>
        <end position="245"/>
    </location>
</feature>
<protein>
    <recommendedName>
        <fullName evidence="4">Glycosyltransferase RgtA/B/C/D-like domain-containing protein</fullName>
    </recommendedName>
</protein>
<feature type="transmembrane region" description="Helical" evidence="1">
    <location>
        <begin position="49"/>
        <end position="67"/>
    </location>
</feature>
<dbReference type="InterPro" id="IPR045691">
    <property type="entry name" value="DUF6056"/>
</dbReference>
<reference evidence="2 3" key="1">
    <citation type="submission" date="2011-01" db="EMBL/GenBank/DDBJ databases">
        <authorList>
            <person name="Weinstock G."/>
            <person name="Sodergren E."/>
            <person name="Clifton S."/>
            <person name="Fulton L."/>
            <person name="Fulton B."/>
            <person name="Courtney L."/>
            <person name="Fronick C."/>
            <person name="Harrison M."/>
            <person name="Strong C."/>
            <person name="Farmer C."/>
            <person name="Delahaunty K."/>
            <person name="Markovic C."/>
            <person name="Hall O."/>
            <person name="Minx P."/>
            <person name="Tomlinson C."/>
            <person name="Mitreva M."/>
            <person name="Hou S."/>
            <person name="Chen J."/>
            <person name="Wollam A."/>
            <person name="Pepin K.H."/>
            <person name="Johnson M."/>
            <person name="Bhonagiri V."/>
            <person name="Zhang X."/>
            <person name="Suruliraj S."/>
            <person name="Warren W."/>
            <person name="Chinwalla A."/>
            <person name="Mardis E.R."/>
            <person name="Wilson R.K."/>
        </authorList>
    </citation>
    <scope>NUCLEOTIDE SEQUENCE [LARGE SCALE GENOMIC DNA]</scope>
    <source>
        <strain evidence="3">DSM 22608 / JCM 16073 / KCTC 15190 / YIT 12066</strain>
    </source>
</reference>